<dbReference type="Pfam" id="PF06782">
    <property type="entry name" value="UPF0236"/>
    <property type="match status" value="1"/>
</dbReference>
<evidence type="ECO:0008006" key="4">
    <source>
        <dbReference type="Google" id="ProtNLM"/>
    </source>
</evidence>
<reference evidence="2 3" key="1">
    <citation type="submission" date="2018-03" db="EMBL/GenBank/DDBJ databases">
        <title>Genome sequence of Clostridium vincentii DSM 10228.</title>
        <authorList>
            <person name="Poehlein A."/>
            <person name="Daniel R."/>
        </authorList>
    </citation>
    <scope>NUCLEOTIDE SEQUENCE [LARGE SCALE GENOMIC DNA]</scope>
    <source>
        <strain evidence="2 3">DSM 10228</strain>
    </source>
</reference>
<dbReference type="EMBL" id="PVXQ01000082">
    <property type="protein sequence ID" value="PRR78637.1"/>
    <property type="molecule type" value="Genomic_DNA"/>
</dbReference>
<organism evidence="2 3">
    <name type="scientific">Clostridium vincentii</name>
    <dbReference type="NCBI Taxonomy" id="52704"/>
    <lineage>
        <taxon>Bacteria</taxon>
        <taxon>Bacillati</taxon>
        <taxon>Bacillota</taxon>
        <taxon>Clostridia</taxon>
        <taxon>Eubacteriales</taxon>
        <taxon>Clostridiaceae</taxon>
        <taxon>Clostridium</taxon>
    </lineage>
</organism>
<sequence>MYDISLNENGLTFKDLEKRIYKFACDEACKALSEVLQSLDERLLRERDSKVYRNKGLKQTCLRTIMGDVEYSRRIYQFELEDGKKANKFLLDEYLGMDTIGNFSINLVETILTNVAEVSFRKTAENIKTMCNQEISPQGVWNVVQTVGKKINEIEERKIELNEKGFLNGEKEVPVLFQEQDGLWLYIQGKDRPEGKSKKKELKLAIAYTGWTLRPGSKKEYAVVDKTVCASFESATHFRKLSEATIAEKYNVDEIEIRILNGDGANWIKATCEDQDIHFQLDPFHISQAIIRKVSNKKYQKILVRLFREAKIDEGLQLIVNMMIDNNENEVVFKKLIELYDYLSHNRDALMPYKLRSNINMPTPPEGIEYRQLGTMEHNICDVLAHRMKGRKMSWSIQGADNLSKILAEKFSNRLFSTLDKIYSNIIPNDVIDAVIAEMPLSASAVNKKGKKSKEYKIHSAPIPYSGAAVSLGRKVIQNLCGLKGFGDISYN</sequence>
<dbReference type="OrthoDB" id="2162583at2"/>
<keyword evidence="3" id="KW-1185">Reference proteome</keyword>
<dbReference type="InterPro" id="IPR009620">
    <property type="entry name" value="UPF0236"/>
</dbReference>
<gene>
    <name evidence="2" type="ORF">CLVI_34610</name>
</gene>
<dbReference type="Proteomes" id="UP000239471">
    <property type="component" value="Unassembled WGS sequence"/>
</dbReference>
<evidence type="ECO:0000256" key="1">
    <source>
        <dbReference type="ARBA" id="ARBA00006539"/>
    </source>
</evidence>
<dbReference type="RefSeq" id="WP_106061451.1">
    <property type="nucleotide sequence ID" value="NZ_PVXQ01000082.1"/>
</dbReference>
<protein>
    <recommendedName>
        <fullName evidence="4">ISLre2 family transposase</fullName>
    </recommendedName>
</protein>
<dbReference type="NCBIfam" id="NF033529">
    <property type="entry name" value="transpos_ISLre2"/>
    <property type="match status" value="1"/>
</dbReference>
<accession>A0A2T0B4D6</accession>
<comment type="similarity">
    <text evidence="1">Belongs to the UPF0236 family.</text>
</comment>
<evidence type="ECO:0000313" key="3">
    <source>
        <dbReference type="Proteomes" id="UP000239471"/>
    </source>
</evidence>
<proteinExistence type="inferred from homology"/>
<comment type="caution">
    <text evidence="2">The sequence shown here is derived from an EMBL/GenBank/DDBJ whole genome shotgun (WGS) entry which is preliminary data.</text>
</comment>
<name>A0A2T0B4D6_9CLOT</name>
<evidence type="ECO:0000313" key="2">
    <source>
        <dbReference type="EMBL" id="PRR78637.1"/>
    </source>
</evidence>
<dbReference type="AlphaFoldDB" id="A0A2T0B4D6"/>